<evidence type="ECO:0000313" key="3">
    <source>
        <dbReference type="EMBL" id="QGG94287.1"/>
    </source>
</evidence>
<keyword evidence="1" id="KW-0472">Membrane</keyword>
<name>A0A5Q2RJR8_9ACTN</name>
<dbReference type="PANTHER" id="PTHR45138:SF9">
    <property type="entry name" value="DIGUANYLATE CYCLASE DGCM-RELATED"/>
    <property type="match status" value="1"/>
</dbReference>
<dbReference type="InterPro" id="IPR029787">
    <property type="entry name" value="Nucleotide_cyclase"/>
</dbReference>
<dbReference type="GO" id="GO:0043709">
    <property type="term" value="P:cell adhesion involved in single-species biofilm formation"/>
    <property type="evidence" value="ECO:0007669"/>
    <property type="project" value="TreeGrafter"/>
</dbReference>
<dbReference type="GO" id="GO:1902201">
    <property type="term" value="P:negative regulation of bacterial-type flagellum-dependent cell motility"/>
    <property type="evidence" value="ECO:0007669"/>
    <property type="project" value="TreeGrafter"/>
</dbReference>
<dbReference type="Gene3D" id="3.30.70.270">
    <property type="match status" value="1"/>
</dbReference>
<dbReference type="GO" id="GO:0005886">
    <property type="term" value="C:plasma membrane"/>
    <property type="evidence" value="ECO:0007669"/>
    <property type="project" value="TreeGrafter"/>
</dbReference>
<dbReference type="InterPro" id="IPR050469">
    <property type="entry name" value="Diguanylate_Cyclase"/>
</dbReference>
<reference evidence="3 4" key="1">
    <citation type="submission" date="2019-11" db="EMBL/GenBank/DDBJ databases">
        <authorList>
            <person name="He Y."/>
        </authorList>
    </citation>
    <scope>NUCLEOTIDE SEQUENCE [LARGE SCALE GENOMIC DNA]</scope>
    <source>
        <strain evidence="3 4">SCSIO 58843</strain>
    </source>
</reference>
<evidence type="ECO:0000313" key="4">
    <source>
        <dbReference type="Proteomes" id="UP000334019"/>
    </source>
</evidence>
<dbReference type="EMBL" id="CP045851">
    <property type="protein sequence ID" value="QGG94287.1"/>
    <property type="molecule type" value="Genomic_DNA"/>
</dbReference>
<gene>
    <name evidence="3" type="ORF">GH723_03770</name>
</gene>
<keyword evidence="1" id="KW-1133">Transmembrane helix</keyword>
<dbReference type="Pfam" id="PF00990">
    <property type="entry name" value="GGDEF"/>
    <property type="match status" value="1"/>
</dbReference>
<dbReference type="InterPro" id="IPR043128">
    <property type="entry name" value="Rev_trsase/Diguanyl_cyclase"/>
</dbReference>
<dbReference type="GO" id="GO:0052621">
    <property type="term" value="F:diguanylate cyclase activity"/>
    <property type="evidence" value="ECO:0007669"/>
    <property type="project" value="TreeGrafter"/>
</dbReference>
<dbReference type="FunFam" id="3.30.70.270:FF:000001">
    <property type="entry name" value="Diguanylate cyclase domain protein"/>
    <property type="match status" value="1"/>
</dbReference>
<dbReference type="SUPFAM" id="SSF55073">
    <property type="entry name" value="Nucleotide cyclase"/>
    <property type="match status" value="1"/>
</dbReference>
<feature type="transmembrane region" description="Helical" evidence="1">
    <location>
        <begin position="79"/>
        <end position="98"/>
    </location>
</feature>
<evidence type="ECO:0000259" key="2">
    <source>
        <dbReference type="PROSITE" id="PS50887"/>
    </source>
</evidence>
<accession>A0A5Q2RJR8</accession>
<keyword evidence="1" id="KW-0812">Transmembrane</keyword>
<dbReference type="InterPro" id="IPR000160">
    <property type="entry name" value="GGDEF_dom"/>
</dbReference>
<dbReference type="NCBIfam" id="TIGR00254">
    <property type="entry name" value="GGDEF"/>
    <property type="match status" value="1"/>
</dbReference>
<dbReference type="SMART" id="SM00267">
    <property type="entry name" value="GGDEF"/>
    <property type="match status" value="1"/>
</dbReference>
<dbReference type="KEGG" id="atq:GH723_03770"/>
<feature type="transmembrane region" description="Helical" evidence="1">
    <location>
        <begin position="15"/>
        <end position="37"/>
    </location>
</feature>
<feature type="domain" description="GGDEF" evidence="2">
    <location>
        <begin position="213"/>
        <end position="339"/>
    </location>
</feature>
<proteinExistence type="predicted"/>
<dbReference type="RefSeq" id="WP_153758393.1">
    <property type="nucleotide sequence ID" value="NZ_CP045851.1"/>
</dbReference>
<dbReference type="CDD" id="cd01949">
    <property type="entry name" value="GGDEF"/>
    <property type="match status" value="1"/>
</dbReference>
<feature type="transmembrane region" description="Helical" evidence="1">
    <location>
        <begin position="49"/>
        <end position="67"/>
    </location>
</feature>
<evidence type="ECO:0000256" key="1">
    <source>
        <dbReference type="SAM" id="Phobius"/>
    </source>
</evidence>
<feature type="transmembrane region" description="Helical" evidence="1">
    <location>
        <begin position="110"/>
        <end position="137"/>
    </location>
</feature>
<sequence>MDQRGFDGAERPDFWLAHVRAGVVLTVLACSSGVVYVATDTAVAERVTLTMLLFATMGATVGLLLLPLDVIVTSRRAAWFFYGWSGTASLAVTAGCYVEGQSRSPFSAFYFLILVYAATAYPPGAVLKVSVGILLLYGGLIVNDAAEPGGNLLVAGCLALTAWMCSVAARNQWDQFQEQVQLAREDELTGCLNQRGFQEAFTSEVERANRLRRPLALLLVDLDEFKAVNDARGHGMGDAVLRRVGDLLRQSVRDVDVVGRVGGDEFAALLVETSGREALDVADRLCRRARTLSGTVTTFSIGVAGLVPGDTVASLLDAADAALYDAKRAGRDRALLHQREW</sequence>
<dbReference type="AlphaFoldDB" id="A0A5Q2RJR8"/>
<keyword evidence="4" id="KW-1185">Reference proteome</keyword>
<dbReference type="PANTHER" id="PTHR45138">
    <property type="entry name" value="REGULATORY COMPONENTS OF SENSORY TRANSDUCTION SYSTEM"/>
    <property type="match status" value="1"/>
</dbReference>
<protein>
    <submittedName>
        <fullName evidence="3">Diguanylate cyclase</fullName>
    </submittedName>
</protein>
<dbReference type="Proteomes" id="UP000334019">
    <property type="component" value="Chromosome"/>
</dbReference>
<organism evidence="3 4">
    <name type="scientific">Actinomarinicola tropica</name>
    <dbReference type="NCBI Taxonomy" id="2789776"/>
    <lineage>
        <taxon>Bacteria</taxon>
        <taxon>Bacillati</taxon>
        <taxon>Actinomycetota</taxon>
        <taxon>Acidimicrobiia</taxon>
        <taxon>Acidimicrobiales</taxon>
        <taxon>Iamiaceae</taxon>
        <taxon>Actinomarinicola</taxon>
    </lineage>
</organism>
<dbReference type="PROSITE" id="PS50887">
    <property type="entry name" value="GGDEF"/>
    <property type="match status" value="1"/>
</dbReference>